<evidence type="ECO:0000313" key="1">
    <source>
        <dbReference type="EMBL" id="JAH39237.1"/>
    </source>
</evidence>
<name>A0A0E9SDE1_ANGAN</name>
<organism evidence="1">
    <name type="scientific">Anguilla anguilla</name>
    <name type="common">European freshwater eel</name>
    <name type="synonym">Muraena anguilla</name>
    <dbReference type="NCBI Taxonomy" id="7936"/>
    <lineage>
        <taxon>Eukaryota</taxon>
        <taxon>Metazoa</taxon>
        <taxon>Chordata</taxon>
        <taxon>Craniata</taxon>
        <taxon>Vertebrata</taxon>
        <taxon>Euteleostomi</taxon>
        <taxon>Actinopterygii</taxon>
        <taxon>Neopterygii</taxon>
        <taxon>Teleostei</taxon>
        <taxon>Anguilliformes</taxon>
        <taxon>Anguillidae</taxon>
        <taxon>Anguilla</taxon>
    </lineage>
</organism>
<proteinExistence type="predicted"/>
<reference evidence="1" key="1">
    <citation type="submission" date="2014-11" db="EMBL/GenBank/DDBJ databases">
        <authorList>
            <person name="Amaro Gonzalez C."/>
        </authorList>
    </citation>
    <scope>NUCLEOTIDE SEQUENCE</scope>
</reference>
<sequence length="93" mass="11303">MYSSMACRCLLEKVPHKCFYFVRLYLAFALRRLTPLSHVVPRAEQMTPAYKAVELALRREPDLMVKEVVLSHREWYKAVVRVRLWPQAWYFWR</sequence>
<protein>
    <submittedName>
        <fullName evidence="1">Uncharacterized protein</fullName>
    </submittedName>
</protein>
<dbReference type="AlphaFoldDB" id="A0A0E9SDE1"/>
<accession>A0A0E9SDE1</accession>
<dbReference type="EMBL" id="GBXM01069340">
    <property type="protein sequence ID" value="JAH39237.1"/>
    <property type="molecule type" value="Transcribed_RNA"/>
</dbReference>
<reference evidence="1" key="2">
    <citation type="journal article" date="2015" name="Fish Shellfish Immunol.">
        <title>Early steps in the European eel (Anguilla anguilla)-Vibrio vulnificus interaction in the gills: Role of the RtxA13 toxin.</title>
        <authorList>
            <person name="Callol A."/>
            <person name="Pajuelo D."/>
            <person name="Ebbesson L."/>
            <person name="Teles M."/>
            <person name="MacKenzie S."/>
            <person name="Amaro C."/>
        </authorList>
    </citation>
    <scope>NUCLEOTIDE SEQUENCE</scope>
</reference>